<reference evidence="2 3" key="1">
    <citation type="journal article" date="2016" name="Nat. Commun.">
        <title>Thousands of microbial genomes shed light on interconnected biogeochemical processes in an aquifer system.</title>
        <authorList>
            <person name="Anantharaman K."/>
            <person name="Brown C.T."/>
            <person name="Hug L.A."/>
            <person name="Sharon I."/>
            <person name="Castelle C.J."/>
            <person name="Probst A.J."/>
            <person name="Thomas B.C."/>
            <person name="Singh A."/>
            <person name="Wilkins M.J."/>
            <person name="Karaoz U."/>
            <person name="Brodie E.L."/>
            <person name="Williams K.H."/>
            <person name="Hubbard S.S."/>
            <person name="Banfield J.F."/>
        </authorList>
    </citation>
    <scope>NUCLEOTIDE SEQUENCE [LARGE SCALE GENOMIC DNA]</scope>
</reference>
<dbReference type="SUPFAM" id="SSF53254">
    <property type="entry name" value="Phosphoglycerate mutase-like"/>
    <property type="match status" value="1"/>
</dbReference>
<dbReference type="CDD" id="cd02440">
    <property type="entry name" value="AdoMet_MTases"/>
    <property type="match status" value="1"/>
</dbReference>
<dbReference type="PANTHER" id="PTHR43591:SF24">
    <property type="entry name" value="2-METHOXY-6-POLYPRENYL-1,4-BENZOQUINOL METHYLASE, MITOCHONDRIAL"/>
    <property type="match status" value="1"/>
</dbReference>
<dbReference type="EMBL" id="MHOP01000001">
    <property type="protein sequence ID" value="OGZ66747.1"/>
    <property type="molecule type" value="Genomic_DNA"/>
</dbReference>
<evidence type="ECO:0000313" key="2">
    <source>
        <dbReference type="EMBL" id="OGZ66747.1"/>
    </source>
</evidence>
<protein>
    <recommendedName>
        <fullName evidence="1">Methyltransferase type 11 domain-containing protein</fullName>
    </recommendedName>
</protein>
<dbReference type="PANTHER" id="PTHR43591">
    <property type="entry name" value="METHYLTRANSFERASE"/>
    <property type="match status" value="1"/>
</dbReference>
<dbReference type="InterPro" id="IPR029033">
    <property type="entry name" value="His_PPase_superfam"/>
</dbReference>
<dbReference type="InterPro" id="IPR013216">
    <property type="entry name" value="Methyltransf_11"/>
</dbReference>
<dbReference type="Pfam" id="PF00300">
    <property type="entry name" value="His_Phos_1"/>
    <property type="match status" value="1"/>
</dbReference>
<dbReference type="InterPro" id="IPR029063">
    <property type="entry name" value="SAM-dependent_MTases_sf"/>
</dbReference>
<organism evidence="2 3">
    <name type="scientific">Candidatus Staskawiczbacteria bacterium RIFCSPHIGHO2_01_FULL_41_41</name>
    <dbReference type="NCBI Taxonomy" id="1802203"/>
    <lineage>
        <taxon>Bacteria</taxon>
        <taxon>Candidatus Staskawicziibacteriota</taxon>
    </lineage>
</organism>
<sequence>MKTIYLIRHGKASLEGKEEERVLLEEGVAQAQQLKAVFESLSPKISKLYSSPYVRAIQSFQPFSQSSGLSISVVNEFHELKLPTKPSDDKNEVRKNLWADHNFKTEGGESRHEAARRALQALNKIKDQLEEGTAAAVMTHGTLIGAVVKEFGLEPYGYEEWRSMGMPDVFRVDFEGDKTQVSNVGCAGVDSFRIGEQANKNLEINKDYLKEKQYKKSNYLEARIAIHNFGSEQESLHGWVFRHLQITKPVKVLDVGCGTGIFWQENVAKLPAGSIVVLTDFSQGMVDKARQNVKGNNVSFEVADIENLKYADESFDIVMAHHVVYHAENKDKALKELRRVVKKDGFVTVTSNSERHMFNVYEIGKSLDPNFPTDRIIDSFTEEVADGMLLRYFSQVQKLVSEDLLKVTDMQILLDYVRTGVEPRNIAVASDFYEKYAVIAKKEMDAKGYFGIPKRSPLYICRKN</sequence>
<evidence type="ECO:0000313" key="3">
    <source>
        <dbReference type="Proteomes" id="UP000178774"/>
    </source>
</evidence>
<dbReference type="InterPro" id="IPR013078">
    <property type="entry name" value="His_Pase_superF_clade-1"/>
</dbReference>
<gene>
    <name evidence="2" type="ORF">A2822_02875</name>
</gene>
<proteinExistence type="predicted"/>
<accession>A0A1G2HWA9</accession>
<dbReference type="Pfam" id="PF08241">
    <property type="entry name" value="Methyltransf_11"/>
    <property type="match status" value="1"/>
</dbReference>
<dbReference type="GO" id="GO:0008757">
    <property type="term" value="F:S-adenosylmethionine-dependent methyltransferase activity"/>
    <property type="evidence" value="ECO:0007669"/>
    <property type="project" value="InterPro"/>
</dbReference>
<dbReference type="AlphaFoldDB" id="A0A1G2HWA9"/>
<feature type="domain" description="Methyltransferase type 11" evidence="1">
    <location>
        <begin position="253"/>
        <end position="347"/>
    </location>
</feature>
<dbReference type="Gene3D" id="3.40.50.1240">
    <property type="entry name" value="Phosphoglycerate mutase-like"/>
    <property type="match status" value="1"/>
</dbReference>
<name>A0A1G2HWA9_9BACT</name>
<dbReference type="Proteomes" id="UP000178774">
    <property type="component" value="Unassembled WGS sequence"/>
</dbReference>
<comment type="caution">
    <text evidence="2">The sequence shown here is derived from an EMBL/GenBank/DDBJ whole genome shotgun (WGS) entry which is preliminary data.</text>
</comment>
<evidence type="ECO:0000259" key="1">
    <source>
        <dbReference type="Pfam" id="PF08241"/>
    </source>
</evidence>
<dbReference type="Gene3D" id="3.40.50.150">
    <property type="entry name" value="Vaccinia Virus protein VP39"/>
    <property type="match status" value="1"/>
</dbReference>
<dbReference type="SMART" id="SM00855">
    <property type="entry name" value="PGAM"/>
    <property type="match status" value="1"/>
</dbReference>
<dbReference type="CDD" id="cd07067">
    <property type="entry name" value="HP_PGM_like"/>
    <property type="match status" value="1"/>
</dbReference>
<dbReference type="SUPFAM" id="SSF53335">
    <property type="entry name" value="S-adenosyl-L-methionine-dependent methyltransferases"/>
    <property type="match status" value="1"/>
</dbReference>